<sequence length="410" mass="43488">MPRFHFNMLSLLLLVCSLATTSLGAGADFSQVLGQRWQIILSGAPNTDNTLTPDVPVWDIDLEYAAKNDIANIKATGKLVICYFSAGTVEKGRTDENKFKPADVGKVYPEWPDEHWLNIRSKDVRSVMKTRIESAAAKGCDAIDPDNIDGFNNDNGFNLVADDAVDYFKYLATTAAANGVQIGLKNAVTILPRVQSLISFAVNEECARSGKSDSGNLCSSYDPLIAAGKPVFHIEYPINKDVSPPQFSSSDRAAMCNVNKGFSTVLKAYSLDCWVMFCDGTIATTNCSPGSGKTRSRGPTSTRPTSKSTKSSTSAPTTTSVVVTTTSTSESSTESTTSIPSTLTTSTTTEEPPPPTTTSTRTTARSTKTTSSKQPTSSPSNPGGAVGVRRSIGISAVGMTGRAVRSALPD</sequence>
<evidence type="ECO:0000256" key="1">
    <source>
        <dbReference type="ARBA" id="ARBA00001255"/>
    </source>
</evidence>
<dbReference type="PANTHER" id="PTHR35273">
    <property type="entry name" value="ALPHA-1,4 POLYGALACTOSAMINIDASE, PUTATIVE (AFU_ORTHOLOGUE AFUA_3G07890)-RELATED"/>
    <property type="match status" value="1"/>
</dbReference>
<feature type="compositionally biased region" description="Low complexity" evidence="3">
    <location>
        <begin position="291"/>
        <end position="350"/>
    </location>
</feature>
<dbReference type="EC" id="3.2.1.22" evidence="2"/>
<dbReference type="SUPFAM" id="SSF51445">
    <property type="entry name" value="(Trans)glycosidases"/>
    <property type="match status" value="1"/>
</dbReference>
<dbReference type="Pfam" id="PF03537">
    <property type="entry name" value="Glyco_hydro_114"/>
    <property type="match status" value="1"/>
</dbReference>
<feature type="domain" description="Glycoside-hydrolase family GH114 TIM-barrel" evidence="5">
    <location>
        <begin position="36"/>
        <end position="272"/>
    </location>
</feature>
<keyword evidence="7" id="KW-1185">Reference proteome</keyword>
<dbReference type="InterPro" id="IPR017853">
    <property type="entry name" value="GH"/>
</dbReference>
<dbReference type="OrthoDB" id="2108802at2759"/>
<evidence type="ECO:0000313" key="7">
    <source>
        <dbReference type="Proteomes" id="UP000566819"/>
    </source>
</evidence>
<dbReference type="PANTHER" id="PTHR35273:SF2">
    <property type="entry name" value="ALPHA-GALACTOSIDASE"/>
    <property type="match status" value="1"/>
</dbReference>
<feature type="signal peptide" evidence="4">
    <location>
        <begin position="1"/>
        <end position="26"/>
    </location>
</feature>
<reference evidence="6 7" key="1">
    <citation type="submission" date="2020-03" db="EMBL/GenBank/DDBJ databases">
        <title>Draft Genome Sequence of Cudoniella acicularis.</title>
        <authorList>
            <person name="Buettner E."/>
            <person name="Kellner H."/>
        </authorList>
    </citation>
    <scope>NUCLEOTIDE SEQUENCE [LARGE SCALE GENOMIC DNA]</scope>
    <source>
        <strain evidence="6 7">DSM 108380</strain>
    </source>
</reference>
<feature type="compositionally biased region" description="Low complexity" evidence="3">
    <location>
        <begin position="357"/>
        <end position="380"/>
    </location>
</feature>
<evidence type="ECO:0000256" key="2">
    <source>
        <dbReference type="ARBA" id="ARBA00012755"/>
    </source>
</evidence>
<gene>
    <name evidence="6" type="ORF">G7Y89_g11903</name>
</gene>
<evidence type="ECO:0000259" key="5">
    <source>
        <dbReference type="Pfam" id="PF03537"/>
    </source>
</evidence>
<evidence type="ECO:0000313" key="6">
    <source>
        <dbReference type="EMBL" id="KAF4626257.1"/>
    </source>
</evidence>
<dbReference type="InterPro" id="IPR013785">
    <property type="entry name" value="Aldolase_TIM"/>
</dbReference>
<name>A0A8H4RDN4_9HELO</name>
<dbReference type="EMBL" id="JAAMPI010001189">
    <property type="protein sequence ID" value="KAF4626257.1"/>
    <property type="molecule type" value="Genomic_DNA"/>
</dbReference>
<dbReference type="GO" id="GO:0004557">
    <property type="term" value="F:alpha-galactosidase activity"/>
    <property type="evidence" value="ECO:0007669"/>
    <property type="project" value="UniProtKB-EC"/>
</dbReference>
<dbReference type="AlphaFoldDB" id="A0A8H4RDN4"/>
<comment type="catalytic activity">
    <reaction evidence="1">
        <text>Hydrolysis of terminal, non-reducing alpha-D-galactose residues in alpha-D-galactosides, including galactose oligosaccharides, galactomannans and galactolipids.</text>
        <dbReference type="EC" id="3.2.1.22"/>
    </reaction>
</comment>
<dbReference type="Proteomes" id="UP000566819">
    <property type="component" value="Unassembled WGS sequence"/>
</dbReference>
<organism evidence="6 7">
    <name type="scientific">Cudoniella acicularis</name>
    <dbReference type="NCBI Taxonomy" id="354080"/>
    <lineage>
        <taxon>Eukaryota</taxon>
        <taxon>Fungi</taxon>
        <taxon>Dikarya</taxon>
        <taxon>Ascomycota</taxon>
        <taxon>Pezizomycotina</taxon>
        <taxon>Leotiomycetes</taxon>
        <taxon>Helotiales</taxon>
        <taxon>Tricladiaceae</taxon>
        <taxon>Cudoniella</taxon>
    </lineage>
</organism>
<dbReference type="InterPro" id="IPR004352">
    <property type="entry name" value="GH114_TIM-barrel"/>
</dbReference>
<protein>
    <recommendedName>
        <fullName evidence="2">alpha-galactosidase</fullName>
        <ecNumber evidence="2">3.2.1.22</ecNumber>
    </recommendedName>
</protein>
<evidence type="ECO:0000256" key="3">
    <source>
        <dbReference type="SAM" id="MobiDB-lite"/>
    </source>
</evidence>
<proteinExistence type="predicted"/>
<feature type="region of interest" description="Disordered" evidence="3">
    <location>
        <begin position="288"/>
        <end position="410"/>
    </location>
</feature>
<keyword evidence="4" id="KW-0732">Signal</keyword>
<feature type="chain" id="PRO_5034930275" description="alpha-galactosidase" evidence="4">
    <location>
        <begin position="27"/>
        <end position="410"/>
    </location>
</feature>
<comment type="caution">
    <text evidence="6">The sequence shown here is derived from an EMBL/GenBank/DDBJ whole genome shotgun (WGS) entry which is preliminary data.</text>
</comment>
<accession>A0A8H4RDN4</accession>
<dbReference type="Gene3D" id="3.20.20.70">
    <property type="entry name" value="Aldolase class I"/>
    <property type="match status" value="1"/>
</dbReference>
<evidence type="ECO:0000256" key="4">
    <source>
        <dbReference type="SAM" id="SignalP"/>
    </source>
</evidence>